<accession>A0A919KYX7</accession>
<dbReference type="Proteomes" id="UP000617734">
    <property type="component" value="Unassembled WGS sequence"/>
</dbReference>
<reference evidence="1" key="1">
    <citation type="journal article" date="2014" name="Int. J. Syst. Evol. Microbiol.">
        <title>Complete genome sequence of Corynebacterium casei LMG S-19264T (=DSM 44701T), isolated from a smear-ripened cheese.</title>
        <authorList>
            <consortium name="US DOE Joint Genome Institute (JGI-PGF)"/>
            <person name="Walter F."/>
            <person name="Albersmeier A."/>
            <person name="Kalinowski J."/>
            <person name="Ruckert C."/>
        </authorList>
    </citation>
    <scope>NUCLEOTIDE SEQUENCE</scope>
    <source>
        <strain evidence="1">JCM 4646</strain>
    </source>
</reference>
<dbReference type="EMBL" id="BNBO01000030">
    <property type="protein sequence ID" value="GHH76766.1"/>
    <property type="molecule type" value="Genomic_DNA"/>
</dbReference>
<organism evidence="1 2">
    <name type="scientific">Kitasatospora indigofera</name>
    <dbReference type="NCBI Taxonomy" id="67307"/>
    <lineage>
        <taxon>Bacteria</taxon>
        <taxon>Bacillati</taxon>
        <taxon>Actinomycetota</taxon>
        <taxon>Actinomycetes</taxon>
        <taxon>Kitasatosporales</taxon>
        <taxon>Streptomycetaceae</taxon>
        <taxon>Kitasatospora</taxon>
    </lineage>
</organism>
<evidence type="ECO:0000313" key="1">
    <source>
        <dbReference type="EMBL" id="GHH76766.1"/>
    </source>
</evidence>
<evidence type="ECO:0000313" key="2">
    <source>
        <dbReference type="Proteomes" id="UP000617734"/>
    </source>
</evidence>
<reference evidence="1" key="2">
    <citation type="submission" date="2020-09" db="EMBL/GenBank/DDBJ databases">
        <authorList>
            <person name="Sun Q."/>
            <person name="Ohkuma M."/>
        </authorList>
    </citation>
    <scope>NUCLEOTIDE SEQUENCE</scope>
    <source>
        <strain evidence="1">JCM 4646</strain>
    </source>
</reference>
<dbReference type="RefSeq" id="WP_190213015.1">
    <property type="nucleotide sequence ID" value="NZ_BNBO01000030.1"/>
</dbReference>
<proteinExistence type="predicted"/>
<protein>
    <submittedName>
        <fullName evidence="1">Uncharacterized protein</fullName>
    </submittedName>
</protein>
<dbReference type="Pfam" id="PF15594">
    <property type="entry name" value="Imm50"/>
    <property type="match status" value="1"/>
</dbReference>
<keyword evidence="2" id="KW-1185">Reference proteome</keyword>
<dbReference type="AlphaFoldDB" id="A0A919KYX7"/>
<dbReference type="InterPro" id="IPR028957">
    <property type="entry name" value="Imm50"/>
</dbReference>
<sequence>MRGSDRAQVPAAPDDLAGLLDGLHAGLLSGLPAFEDLDLFHLLVDERGDSVTLGFEHAGLPPAPPRDRVDRGLNAVEFFLVLSGLTRLQIDGWDYRGPAEYTLSRTRSGHALLSMRGPGSNVEIEFAAARVEGLRAFRSAPG</sequence>
<name>A0A919KYX7_9ACTN</name>
<comment type="caution">
    <text evidence="1">The sequence shown here is derived from an EMBL/GenBank/DDBJ whole genome shotgun (WGS) entry which is preliminary data.</text>
</comment>
<gene>
    <name evidence="1" type="ORF">GCM10018781_48640</name>
</gene>
<dbReference type="GeneID" id="95355234"/>